<protein>
    <recommendedName>
        <fullName evidence="4">WAT1-related protein</fullName>
    </recommendedName>
</protein>
<evidence type="ECO:0008006" key="4">
    <source>
        <dbReference type="Google" id="ProtNLM"/>
    </source>
</evidence>
<proteinExistence type="predicted"/>
<keyword evidence="1" id="KW-0812">Transmembrane</keyword>
<keyword evidence="3" id="KW-1185">Reference proteome</keyword>
<reference evidence="2 3" key="1">
    <citation type="submission" date="2020-02" db="EMBL/GenBank/DDBJ databases">
        <authorList>
            <person name="Ma Q."/>
            <person name="Huang Y."/>
            <person name="Song X."/>
            <person name="Pei D."/>
        </authorList>
    </citation>
    <scope>NUCLEOTIDE SEQUENCE [LARGE SCALE GENOMIC DNA]</scope>
    <source>
        <strain evidence="2">Sxm20200214</strain>
        <tissue evidence="2">Leaf</tissue>
    </source>
</reference>
<dbReference type="Proteomes" id="UP000886595">
    <property type="component" value="Unassembled WGS sequence"/>
</dbReference>
<sequence length="82" mass="9033">MVMVTILSSIVFLEEMYVGRVVGSVIIVIGIYLVLRGKSKDRKGTVPSKGECPETVVKIDEDDIISTPDKNNIAPKWPRVTS</sequence>
<gene>
    <name evidence="2" type="ORF">Bca52824_005342</name>
</gene>
<evidence type="ECO:0000256" key="1">
    <source>
        <dbReference type="SAM" id="Phobius"/>
    </source>
</evidence>
<keyword evidence="1" id="KW-0472">Membrane</keyword>
<dbReference type="EMBL" id="JAAMPC010000001">
    <property type="protein sequence ID" value="KAG2334162.1"/>
    <property type="molecule type" value="Genomic_DNA"/>
</dbReference>
<accession>A0A8X8BG71</accession>
<organism evidence="2 3">
    <name type="scientific">Brassica carinata</name>
    <name type="common">Ethiopian mustard</name>
    <name type="synonym">Abyssinian cabbage</name>
    <dbReference type="NCBI Taxonomy" id="52824"/>
    <lineage>
        <taxon>Eukaryota</taxon>
        <taxon>Viridiplantae</taxon>
        <taxon>Streptophyta</taxon>
        <taxon>Embryophyta</taxon>
        <taxon>Tracheophyta</taxon>
        <taxon>Spermatophyta</taxon>
        <taxon>Magnoliopsida</taxon>
        <taxon>eudicotyledons</taxon>
        <taxon>Gunneridae</taxon>
        <taxon>Pentapetalae</taxon>
        <taxon>rosids</taxon>
        <taxon>malvids</taxon>
        <taxon>Brassicales</taxon>
        <taxon>Brassicaceae</taxon>
        <taxon>Brassiceae</taxon>
        <taxon>Brassica</taxon>
    </lineage>
</organism>
<evidence type="ECO:0000313" key="3">
    <source>
        <dbReference type="Proteomes" id="UP000886595"/>
    </source>
</evidence>
<comment type="caution">
    <text evidence="2">The sequence shown here is derived from an EMBL/GenBank/DDBJ whole genome shotgun (WGS) entry which is preliminary data.</text>
</comment>
<evidence type="ECO:0000313" key="2">
    <source>
        <dbReference type="EMBL" id="KAG2334162.1"/>
    </source>
</evidence>
<name>A0A8X8BG71_BRACI</name>
<dbReference type="AlphaFoldDB" id="A0A8X8BG71"/>
<feature type="transmembrane region" description="Helical" evidence="1">
    <location>
        <begin position="17"/>
        <end position="35"/>
    </location>
</feature>
<keyword evidence="1" id="KW-1133">Transmembrane helix</keyword>